<dbReference type="Proteomes" id="UP000577891">
    <property type="component" value="Unassembled WGS sequence"/>
</dbReference>
<evidence type="ECO:0000256" key="10">
    <source>
        <dbReference type="RuleBase" id="RU361274"/>
    </source>
</evidence>
<keyword evidence="3" id="KW-0808">Transferase</keyword>
<dbReference type="InterPro" id="IPR011324">
    <property type="entry name" value="Cytotoxic_necrot_fac-like_cat"/>
</dbReference>
<dbReference type="PANTHER" id="PTHR30616:SF2">
    <property type="entry name" value="PURINE NUCLEOSIDE PHOSPHORYLASE LACC1"/>
    <property type="match status" value="1"/>
</dbReference>
<comment type="caution">
    <text evidence="11">The sequence shown here is derived from an EMBL/GenBank/DDBJ whole genome shotgun (WGS) entry which is preliminary data.</text>
</comment>
<evidence type="ECO:0000256" key="3">
    <source>
        <dbReference type="ARBA" id="ARBA00022679"/>
    </source>
</evidence>
<evidence type="ECO:0000256" key="2">
    <source>
        <dbReference type="ARBA" id="ARBA00007353"/>
    </source>
</evidence>
<dbReference type="GO" id="GO:0017061">
    <property type="term" value="F:S-methyl-5-thioadenosine phosphorylase activity"/>
    <property type="evidence" value="ECO:0007669"/>
    <property type="project" value="UniProtKB-EC"/>
</dbReference>
<dbReference type="Pfam" id="PF02578">
    <property type="entry name" value="Cu-oxidase_4"/>
    <property type="match status" value="1"/>
</dbReference>
<comment type="catalytic activity">
    <reaction evidence="7">
        <text>adenosine + H2O + H(+) = inosine + NH4(+)</text>
        <dbReference type="Rhea" id="RHEA:24408"/>
        <dbReference type="ChEBI" id="CHEBI:15377"/>
        <dbReference type="ChEBI" id="CHEBI:15378"/>
        <dbReference type="ChEBI" id="CHEBI:16335"/>
        <dbReference type="ChEBI" id="CHEBI:17596"/>
        <dbReference type="ChEBI" id="CHEBI:28938"/>
        <dbReference type="EC" id="3.5.4.4"/>
    </reaction>
    <physiologicalReaction direction="left-to-right" evidence="7">
        <dbReference type="Rhea" id="RHEA:24409"/>
    </physiologicalReaction>
</comment>
<evidence type="ECO:0000256" key="8">
    <source>
        <dbReference type="ARBA" id="ARBA00048968"/>
    </source>
</evidence>
<dbReference type="EMBL" id="JABEQE010000010">
    <property type="protein sequence ID" value="MBB2172983.1"/>
    <property type="molecule type" value="Genomic_DNA"/>
</dbReference>
<sequence>MIRDDVGGMIPSDAILHHDLLGGVPHGFFTRLGGVSEGPYASLNCSTRSGDDPAALAENRRRVALAMGVAPEHLLGVTQVHGDGVATVTVPWPVGQGPAADAMVTDRPGLALGVITADCGPVLFASADGRVVGAAHAGWRGAVGGVLEATLAAMVALGAAASSVRAVVGPCIAQDSYEVGGDMRAQALAADPAAASFFAAGRRADHFQFDLAGYCVARLRRAGVGQAVALGVDTLGDEVRFFSHRRRTLAGGGPIGHQISVIAPAGATGLA</sequence>
<comment type="catalytic activity">
    <reaction evidence="8">
        <text>adenosine + phosphate = alpha-D-ribose 1-phosphate + adenine</text>
        <dbReference type="Rhea" id="RHEA:27642"/>
        <dbReference type="ChEBI" id="CHEBI:16335"/>
        <dbReference type="ChEBI" id="CHEBI:16708"/>
        <dbReference type="ChEBI" id="CHEBI:43474"/>
        <dbReference type="ChEBI" id="CHEBI:57720"/>
        <dbReference type="EC" id="2.4.2.1"/>
    </reaction>
    <physiologicalReaction direction="left-to-right" evidence="8">
        <dbReference type="Rhea" id="RHEA:27643"/>
    </physiologicalReaction>
</comment>
<dbReference type="Gene3D" id="3.60.140.10">
    <property type="entry name" value="CNF1/YfiH-like putative cysteine hydrolases"/>
    <property type="match status" value="1"/>
</dbReference>
<evidence type="ECO:0000256" key="9">
    <source>
        <dbReference type="ARBA" id="ARBA00049893"/>
    </source>
</evidence>
<comment type="catalytic activity">
    <reaction evidence="9">
        <text>S-methyl-5'-thioadenosine + phosphate = 5-(methylsulfanyl)-alpha-D-ribose 1-phosphate + adenine</text>
        <dbReference type="Rhea" id="RHEA:11852"/>
        <dbReference type="ChEBI" id="CHEBI:16708"/>
        <dbReference type="ChEBI" id="CHEBI:17509"/>
        <dbReference type="ChEBI" id="CHEBI:43474"/>
        <dbReference type="ChEBI" id="CHEBI:58533"/>
        <dbReference type="EC" id="2.4.2.28"/>
    </reaction>
    <physiologicalReaction direction="left-to-right" evidence="9">
        <dbReference type="Rhea" id="RHEA:11853"/>
    </physiologicalReaction>
</comment>
<gene>
    <name evidence="11" type="primary">pgeF</name>
    <name evidence="11" type="ORF">HLH35_12795</name>
</gene>
<dbReference type="PANTHER" id="PTHR30616">
    <property type="entry name" value="UNCHARACTERIZED PROTEIN YFIH"/>
    <property type="match status" value="1"/>
</dbReference>
<evidence type="ECO:0000256" key="4">
    <source>
        <dbReference type="ARBA" id="ARBA00022723"/>
    </source>
</evidence>
<keyword evidence="12" id="KW-1185">Reference proteome</keyword>
<evidence type="ECO:0000256" key="1">
    <source>
        <dbReference type="ARBA" id="ARBA00000553"/>
    </source>
</evidence>
<reference evidence="11 12" key="1">
    <citation type="submission" date="2020-04" db="EMBL/GenBank/DDBJ databases">
        <title>Description of novel Gluconacetobacter.</title>
        <authorList>
            <person name="Sombolestani A."/>
        </authorList>
    </citation>
    <scope>NUCLEOTIDE SEQUENCE [LARGE SCALE GENOMIC DNA]</scope>
    <source>
        <strain evidence="11 12">LMG 27724</strain>
    </source>
</reference>
<name>A0A7W4J1H6_9PROT</name>
<evidence type="ECO:0000256" key="5">
    <source>
        <dbReference type="ARBA" id="ARBA00022801"/>
    </source>
</evidence>
<dbReference type="GO" id="GO:0005507">
    <property type="term" value="F:copper ion binding"/>
    <property type="evidence" value="ECO:0007669"/>
    <property type="project" value="TreeGrafter"/>
</dbReference>
<dbReference type="CDD" id="cd16833">
    <property type="entry name" value="YfiH"/>
    <property type="match status" value="1"/>
</dbReference>
<evidence type="ECO:0000313" key="11">
    <source>
        <dbReference type="EMBL" id="MBB2172983.1"/>
    </source>
</evidence>
<protein>
    <recommendedName>
        <fullName evidence="10">Purine nucleoside phosphorylase</fullName>
    </recommendedName>
</protein>
<keyword evidence="5" id="KW-0378">Hydrolase</keyword>
<keyword evidence="6" id="KW-0862">Zinc</keyword>
<dbReference type="AlphaFoldDB" id="A0A7W4J1H6"/>
<dbReference type="InterPro" id="IPR038371">
    <property type="entry name" value="Cu_polyphenol_OxRdtase_sf"/>
</dbReference>
<evidence type="ECO:0000313" key="12">
    <source>
        <dbReference type="Proteomes" id="UP000577891"/>
    </source>
</evidence>
<dbReference type="NCBIfam" id="TIGR00726">
    <property type="entry name" value="peptidoglycan editing factor PgeF"/>
    <property type="match status" value="1"/>
</dbReference>
<dbReference type="SUPFAM" id="SSF64438">
    <property type="entry name" value="CNF1/YfiH-like putative cysteine hydrolases"/>
    <property type="match status" value="1"/>
</dbReference>
<keyword evidence="4" id="KW-0479">Metal-binding</keyword>
<dbReference type="GO" id="GO:0016787">
    <property type="term" value="F:hydrolase activity"/>
    <property type="evidence" value="ECO:0007669"/>
    <property type="project" value="UniProtKB-KW"/>
</dbReference>
<organism evidence="11 12">
    <name type="scientific">Gluconacetobacter asukensis</name>
    <dbReference type="NCBI Taxonomy" id="1017181"/>
    <lineage>
        <taxon>Bacteria</taxon>
        <taxon>Pseudomonadati</taxon>
        <taxon>Pseudomonadota</taxon>
        <taxon>Alphaproteobacteria</taxon>
        <taxon>Acetobacterales</taxon>
        <taxon>Acetobacteraceae</taxon>
        <taxon>Gluconacetobacter</taxon>
    </lineage>
</organism>
<accession>A0A7W4J1H6</accession>
<comment type="catalytic activity">
    <reaction evidence="1">
        <text>inosine + phosphate = alpha-D-ribose 1-phosphate + hypoxanthine</text>
        <dbReference type="Rhea" id="RHEA:27646"/>
        <dbReference type="ChEBI" id="CHEBI:17368"/>
        <dbReference type="ChEBI" id="CHEBI:17596"/>
        <dbReference type="ChEBI" id="CHEBI:43474"/>
        <dbReference type="ChEBI" id="CHEBI:57720"/>
        <dbReference type="EC" id="2.4.2.1"/>
    </reaction>
    <physiologicalReaction direction="left-to-right" evidence="1">
        <dbReference type="Rhea" id="RHEA:27647"/>
    </physiologicalReaction>
</comment>
<evidence type="ECO:0000256" key="6">
    <source>
        <dbReference type="ARBA" id="ARBA00022833"/>
    </source>
</evidence>
<proteinExistence type="inferred from homology"/>
<dbReference type="InterPro" id="IPR003730">
    <property type="entry name" value="Cu_polyphenol_OxRdtase"/>
</dbReference>
<evidence type="ECO:0000256" key="7">
    <source>
        <dbReference type="ARBA" id="ARBA00047989"/>
    </source>
</evidence>
<comment type="similarity">
    <text evidence="2 10">Belongs to the purine nucleoside phosphorylase YfiH/LACC1 family.</text>
</comment>